<dbReference type="Gene3D" id="3.40.50.300">
    <property type="entry name" value="P-loop containing nucleotide triphosphate hydrolases"/>
    <property type="match status" value="1"/>
</dbReference>
<dbReference type="InterPro" id="IPR050086">
    <property type="entry name" value="MetN_ABC_transporter-like"/>
</dbReference>
<keyword evidence="7" id="KW-0029">Amino-acid transport</keyword>
<evidence type="ECO:0000256" key="6">
    <source>
        <dbReference type="ARBA" id="ARBA00022967"/>
    </source>
</evidence>
<dbReference type="SUPFAM" id="SSF52540">
    <property type="entry name" value="P-loop containing nucleoside triphosphate hydrolases"/>
    <property type="match status" value="1"/>
</dbReference>
<evidence type="ECO:0000256" key="2">
    <source>
        <dbReference type="ARBA" id="ARBA00022448"/>
    </source>
</evidence>
<name>A0A9W6B0G9_9LACO</name>
<dbReference type="PROSITE" id="PS00211">
    <property type="entry name" value="ABC_TRANSPORTER_1"/>
    <property type="match status" value="1"/>
</dbReference>
<comment type="function">
    <text evidence="10">Part of the ABC transporter FtsEX involved in cellular division. Has ATPase activity. Essential for cell division and viability.</text>
</comment>
<dbReference type="RefSeq" id="WP_286135747.1">
    <property type="nucleotide sequence ID" value="NZ_BRPL01000002.1"/>
</dbReference>
<dbReference type="Pfam" id="PF09383">
    <property type="entry name" value="NIL"/>
    <property type="match status" value="1"/>
</dbReference>
<evidence type="ECO:0000256" key="8">
    <source>
        <dbReference type="ARBA" id="ARBA00023136"/>
    </source>
</evidence>
<dbReference type="InterPro" id="IPR003439">
    <property type="entry name" value="ABC_transporter-like_ATP-bd"/>
</dbReference>
<keyword evidence="3" id="KW-1003">Cell membrane</keyword>
<dbReference type="FunFam" id="3.40.50.300:FF:000056">
    <property type="entry name" value="Cell division ATP-binding protein FtsE"/>
    <property type="match status" value="1"/>
</dbReference>
<keyword evidence="13" id="KW-1185">Reference proteome</keyword>
<protein>
    <submittedName>
        <fullName evidence="12">Methionine import ATP-binding protein MetN 1</fullName>
    </submittedName>
</protein>
<dbReference type="SMART" id="SM00930">
    <property type="entry name" value="NIL"/>
    <property type="match status" value="1"/>
</dbReference>
<keyword evidence="8" id="KW-0472">Membrane</keyword>
<dbReference type="PANTHER" id="PTHR43166:SF30">
    <property type="entry name" value="METHIONINE IMPORT ATP-BINDING PROTEIN METN"/>
    <property type="match status" value="1"/>
</dbReference>
<dbReference type="InterPro" id="IPR018449">
    <property type="entry name" value="NIL_domain"/>
</dbReference>
<dbReference type="PROSITE" id="PS50893">
    <property type="entry name" value="ABC_TRANSPORTER_2"/>
    <property type="match status" value="1"/>
</dbReference>
<dbReference type="GO" id="GO:0005886">
    <property type="term" value="C:plasma membrane"/>
    <property type="evidence" value="ECO:0007669"/>
    <property type="project" value="UniProtKB-ARBA"/>
</dbReference>
<comment type="similarity">
    <text evidence="1">Belongs to the ABC transporter superfamily.</text>
</comment>
<proteinExistence type="inferred from homology"/>
<dbReference type="PANTHER" id="PTHR43166">
    <property type="entry name" value="AMINO ACID IMPORT ATP-BINDING PROTEIN"/>
    <property type="match status" value="1"/>
</dbReference>
<dbReference type="GO" id="GO:0006865">
    <property type="term" value="P:amino acid transport"/>
    <property type="evidence" value="ECO:0007669"/>
    <property type="project" value="UniProtKB-KW"/>
</dbReference>
<dbReference type="InterPro" id="IPR041701">
    <property type="entry name" value="MetN_ABC"/>
</dbReference>
<accession>A0A9W6B0G9</accession>
<keyword evidence="5 12" id="KW-0067">ATP-binding</keyword>
<dbReference type="SUPFAM" id="SSF55021">
    <property type="entry name" value="ACT-like"/>
    <property type="match status" value="1"/>
</dbReference>
<evidence type="ECO:0000259" key="11">
    <source>
        <dbReference type="PROSITE" id="PS50893"/>
    </source>
</evidence>
<keyword evidence="4" id="KW-0547">Nucleotide-binding</keyword>
<dbReference type="InterPro" id="IPR003593">
    <property type="entry name" value="AAA+_ATPase"/>
</dbReference>
<dbReference type="SMART" id="SM00382">
    <property type="entry name" value="AAA"/>
    <property type="match status" value="1"/>
</dbReference>
<dbReference type="CDD" id="cd03258">
    <property type="entry name" value="ABC_MetN_methionine_transporter"/>
    <property type="match status" value="1"/>
</dbReference>
<dbReference type="Gene3D" id="3.30.70.260">
    <property type="match status" value="1"/>
</dbReference>
<feature type="domain" description="ABC transporter" evidence="11">
    <location>
        <begin position="6"/>
        <end position="241"/>
    </location>
</feature>
<evidence type="ECO:0000313" key="12">
    <source>
        <dbReference type="EMBL" id="GLB46290.1"/>
    </source>
</evidence>
<reference evidence="12" key="1">
    <citation type="submission" date="2022-07" db="EMBL/GenBank/DDBJ databases">
        <authorList>
            <person name="Kouya T."/>
            <person name="Ishiyama Y."/>
        </authorList>
    </citation>
    <scope>NUCLEOTIDE SEQUENCE</scope>
    <source>
        <strain evidence="12">WR16-4</strain>
    </source>
</reference>
<comment type="caution">
    <text evidence="12">The sequence shown here is derived from an EMBL/GenBank/DDBJ whole genome shotgun (WGS) entry which is preliminary data.</text>
</comment>
<dbReference type="InterPro" id="IPR017871">
    <property type="entry name" value="ABC_transporter-like_CS"/>
</dbReference>
<dbReference type="Pfam" id="PF00005">
    <property type="entry name" value="ABC_tran"/>
    <property type="match status" value="1"/>
</dbReference>
<evidence type="ECO:0000256" key="7">
    <source>
        <dbReference type="ARBA" id="ARBA00022970"/>
    </source>
</evidence>
<organism evidence="12 13">
    <name type="scientific">Philodulcilactobacillus myokoensis</name>
    <dbReference type="NCBI Taxonomy" id="2929573"/>
    <lineage>
        <taxon>Bacteria</taxon>
        <taxon>Bacillati</taxon>
        <taxon>Bacillota</taxon>
        <taxon>Bacilli</taxon>
        <taxon>Lactobacillales</taxon>
        <taxon>Lactobacillaceae</taxon>
        <taxon>Philodulcilactobacillus</taxon>
    </lineage>
</organism>
<dbReference type="AlphaFoldDB" id="A0A9W6B0G9"/>
<evidence type="ECO:0000256" key="5">
    <source>
        <dbReference type="ARBA" id="ARBA00022840"/>
    </source>
</evidence>
<keyword evidence="6" id="KW-1278">Translocase</keyword>
<reference evidence="12" key="2">
    <citation type="journal article" date="2023" name="PLoS ONE">
        <title>Philodulcilactobacillus myokoensis gen. nov., sp. nov., a fructophilic, acidophilic, and agar-phobic lactic acid bacterium isolated from fermented vegetable extracts.</title>
        <authorList>
            <person name="Kouya T."/>
            <person name="Ishiyama Y."/>
            <person name="Ohashi S."/>
            <person name="Kumakubo R."/>
            <person name="Yamazaki T."/>
            <person name="Otaki T."/>
        </authorList>
    </citation>
    <scope>NUCLEOTIDE SEQUENCE</scope>
    <source>
        <strain evidence="12">WR16-4</strain>
    </source>
</reference>
<dbReference type="EMBL" id="BRPL01000002">
    <property type="protein sequence ID" value="GLB46290.1"/>
    <property type="molecule type" value="Genomic_DNA"/>
</dbReference>
<gene>
    <name evidence="12" type="primary">metN1</name>
    <name evidence="12" type="ORF">WR164_02690</name>
</gene>
<evidence type="ECO:0000256" key="4">
    <source>
        <dbReference type="ARBA" id="ARBA00022741"/>
    </source>
</evidence>
<comment type="catalytic activity">
    <reaction evidence="9">
        <text>ATP + H2O = ADP + phosphate + H(+)</text>
        <dbReference type="Rhea" id="RHEA:13065"/>
        <dbReference type="ChEBI" id="CHEBI:15377"/>
        <dbReference type="ChEBI" id="CHEBI:15378"/>
        <dbReference type="ChEBI" id="CHEBI:30616"/>
        <dbReference type="ChEBI" id="CHEBI:43474"/>
        <dbReference type="ChEBI" id="CHEBI:456216"/>
    </reaction>
</comment>
<dbReference type="GO" id="GO:0016887">
    <property type="term" value="F:ATP hydrolysis activity"/>
    <property type="evidence" value="ECO:0007669"/>
    <property type="project" value="InterPro"/>
</dbReference>
<evidence type="ECO:0000256" key="9">
    <source>
        <dbReference type="ARBA" id="ARBA00049360"/>
    </source>
</evidence>
<dbReference type="InterPro" id="IPR027417">
    <property type="entry name" value="P-loop_NTPase"/>
</dbReference>
<evidence type="ECO:0000256" key="3">
    <source>
        <dbReference type="ARBA" id="ARBA00022475"/>
    </source>
</evidence>
<dbReference type="GO" id="GO:0005524">
    <property type="term" value="F:ATP binding"/>
    <property type="evidence" value="ECO:0007669"/>
    <property type="project" value="UniProtKB-KW"/>
</dbReference>
<evidence type="ECO:0000256" key="10">
    <source>
        <dbReference type="ARBA" id="ARBA00055994"/>
    </source>
</evidence>
<evidence type="ECO:0000256" key="1">
    <source>
        <dbReference type="ARBA" id="ARBA00005417"/>
    </source>
</evidence>
<sequence>MALIELRDVNVDFKQKKHVIHAVRNVSLKIERGDIYGIIGYSGAGKSTLARVINRLQKPTSGKVSVNHQEITHLSGKKLRDERKNIGIVFQQFNLMQTKTIAQNVAYPLIFKPNDQKRKEVDRLLKLVGLEDKRSVYPKQLSGGQMQRVAIARALANHPQILISDEATSALDPKTTQSILKLLKKLNQTLNLTIVLITHEMDAIKSICNKVAVMDDGKVVENDSLLNVFTHPKTNLSRSFVDESIHLKSSFQKVADWPALKDKNILELRYVGDKTSKPIIIDLYQKYQIASSILFGNIEFIQNVPVGHLVIELPADQASLSKIKDYLSHRGISFNQIDLDQEAV</sequence>
<dbReference type="Proteomes" id="UP001144204">
    <property type="component" value="Unassembled WGS sequence"/>
</dbReference>
<dbReference type="InterPro" id="IPR045865">
    <property type="entry name" value="ACT-like_dom_sf"/>
</dbReference>
<evidence type="ECO:0000313" key="13">
    <source>
        <dbReference type="Proteomes" id="UP001144204"/>
    </source>
</evidence>
<keyword evidence="2" id="KW-0813">Transport</keyword>